<accession>A0A4R8WPS3</accession>
<dbReference type="InterPro" id="IPR012938">
    <property type="entry name" value="Glc/Sorbosone_DH"/>
</dbReference>
<dbReference type="InterPro" id="IPR011041">
    <property type="entry name" value="Quinoprot_gluc/sorb_DH_b-prop"/>
</dbReference>
<feature type="domain" description="Glucose/Sorbosone dehydrogenase" evidence="2">
    <location>
        <begin position="88"/>
        <end position="383"/>
    </location>
</feature>
<dbReference type="SUPFAM" id="SSF50952">
    <property type="entry name" value="Soluble quinoprotein glucose dehydrogenase"/>
    <property type="match status" value="1"/>
</dbReference>
<dbReference type="PANTHER" id="PTHR19328">
    <property type="entry name" value="HEDGEHOG-INTERACTING PROTEIN"/>
    <property type="match status" value="1"/>
</dbReference>
<feature type="region of interest" description="Disordered" evidence="1">
    <location>
        <begin position="1"/>
        <end position="20"/>
    </location>
</feature>
<protein>
    <submittedName>
        <fullName evidence="3">PQQ-dependent sugar dehydrogenase</fullName>
    </submittedName>
</protein>
<dbReference type="OrthoDB" id="9770043at2"/>
<dbReference type="EMBL" id="SOFP01000050">
    <property type="protein sequence ID" value="TFC13964.1"/>
    <property type="molecule type" value="Genomic_DNA"/>
</dbReference>
<evidence type="ECO:0000256" key="1">
    <source>
        <dbReference type="SAM" id="MobiDB-lite"/>
    </source>
</evidence>
<keyword evidence="4" id="KW-1185">Reference proteome</keyword>
<evidence type="ECO:0000313" key="4">
    <source>
        <dbReference type="Proteomes" id="UP000298412"/>
    </source>
</evidence>
<comment type="caution">
    <text evidence="3">The sequence shown here is derived from an EMBL/GenBank/DDBJ whole genome shotgun (WGS) entry which is preliminary data.</text>
</comment>
<dbReference type="RefSeq" id="WP_134567766.1">
    <property type="nucleotide sequence ID" value="NZ_SOFP01000050.1"/>
</dbReference>
<organism evidence="3 4">
    <name type="scientific">Cryobacterium algoritolerans</name>
    <dbReference type="NCBI Taxonomy" id="1259184"/>
    <lineage>
        <taxon>Bacteria</taxon>
        <taxon>Bacillati</taxon>
        <taxon>Actinomycetota</taxon>
        <taxon>Actinomycetes</taxon>
        <taxon>Micrococcales</taxon>
        <taxon>Microbacteriaceae</taxon>
        <taxon>Cryobacterium</taxon>
    </lineage>
</organism>
<dbReference type="Proteomes" id="UP000298412">
    <property type="component" value="Unassembled WGS sequence"/>
</dbReference>
<name>A0A4R8WPS3_9MICO</name>
<sequence>MKGELGSRGETLGQIGRRTGQRTGRPAAVLLLLLSTVLAGCSASAPRPPVATETPAQPRPTPSRSLPPNAVLLPVHPVGDPVVIASGLDAPWSILRLPGGTLISERDTALVRELLPDGSLRDAAEVAGVSPGGEGGLLGLAFLADAAAPGGTGWVYAYLTAAADNQIARMPLTGSPGGFGLGAPEPVLSGIPKAGNHDGGRLGFGPDGMLYATAGDAGNTADAQDLGSLGGKILRMTPAGEVPADNPFGTLVYSFGHRNPQGIAWDSRGRLWASEFGQNAWDELNLIVPGGNYGWPVVEGAAGNPDYRDPVQQWRTGEASPSGLAIVNDTLFMAALRGERLWRIDPSTGETSAWFVNSFGRLRDVVSGPDGTLWFVSNNTDGRGDPGPGDDKLYQVRVAP</sequence>
<dbReference type="InterPro" id="IPR011042">
    <property type="entry name" value="6-blade_b-propeller_TolB-like"/>
</dbReference>
<dbReference type="AlphaFoldDB" id="A0A4R8WPS3"/>
<dbReference type="PANTHER" id="PTHR19328:SF13">
    <property type="entry name" value="HIPL1 PROTEIN"/>
    <property type="match status" value="1"/>
</dbReference>
<evidence type="ECO:0000259" key="2">
    <source>
        <dbReference type="Pfam" id="PF07995"/>
    </source>
</evidence>
<reference evidence="3 4" key="1">
    <citation type="submission" date="2019-03" db="EMBL/GenBank/DDBJ databases">
        <title>Genomics of glacier-inhabiting Cryobacterium strains.</title>
        <authorList>
            <person name="Liu Q."/>
            <person name="Xin Y.-H."/>
        </authorList>
    </citation>
    <scope>NUCLEOTIDE SEQUENCE [LARGE SCALE GENOMIC DNA]</scope>
    <source>
        <strain evidence="3 4">MDT1-3</strain>
    </source>
</reference>
<dbReference type="Pfam" id="PF07995">
    <property type="entry name" value="GSDH"/>
    <property type="match status" value="1"/>
</dbReference>
<evidence type="ECO:0000313" key="3">
    <source>
        <dbReference type="EMBL" id="TFC13964.1"/>
    </source>
</evidence>
<feature type="region of interest" description="Disordered" evidence="1">
    <location>
        <begin position="44"/>
        <end position="68"/>
    </location>
</feature>
<gene>
    <name evidence="3" type="ORF">E3O19_11530</name>
</gene>
<proteinExistence type="predicted"/>
<dbReference type="Gene3D" id="2.120.10.30">
    <property type="entry name" value="TolB, C-terminal domain"/>
    <property type="match status" value="1"/>
</dbReference>